<gene>
    <name evidence="1" type="ORF">GCM10023196_095340</name>
</gene>
<proteinExistence type="predicted"/>
<protein>
    <submittedName>
        <fullName evidence="1">Uncharacterized protein</fullName>
    </submittedName>
</protein>
<organism evidence="1 2">
    <name type="scientific">Actinoallomurus vinaceus</name>
    <dbReference type="NCBI Taxonomy" id="1080074"/>
    <lineage>
        <taxon>Bacteria</taxon>
        <taxon>Bacillati</taxon>
        <taxon>Actinomycetota</taxon>
        <taxon>Actinomycetes</taxon>
        <taxon>Streptosporangiales</taxon>
        <taxon>Thermomonosporaceae</taxon>
        <taxon>Actinoallomurus</taxon>
    </lineage>
</organism>
<evidence type="ECO:0000313" key="2">
    <source>
        <dbReference type="Proteomes" id="UP001501442"/>
    </source>
</evidence>
<dbReference type="Proteomes" id="UP001501442">
    <property type="component" value="Unassembled WGS sequence"/>
</dbReference>
<dbReference type="RefSeq" id="WP_345441627.1">
    <property type="nucleotide sequence ID" value="NZ_BAABHK010000022.1"/>
</dbReference>
<evidence type="ECO:0000313" key="1">
    <source>
        <dbReference type="EMBL" id="GAA4638278.1"/>
    </source>
</evidence>
<dbReference type="EMBL" id="BAABHK010000022">
    <property type="protein sequence ID" value="GAA4638278.1"/>
    <property type="molecule type" value="Genomic_DNA"/>
</dbReference>
<comment type="caution">
    <text evidence="1">The sequence shown here is derived from an EMBL/GenBank/DDBJ whole genome shotgun (WGS) entry which is preliminary data.</text>
</comment>
<name>A0ABP8URD8_9ACTN</name>
<sequence>MVTDPYRRYCSELSAACAALGLATSPFPTQVRVWDPDFEQFAELITCRPGPGGVPSFFWSLGAAAGPVSEVRTIAALAVKVVSPRLQGFPAGRSRR</sequence>
<keyword evidence="2" id="KW-1185">Reference proteome</keyword>
<reference evidence="2" key="1">
    <citation type="journal article" date="2019" name="Int. J. Syst. Evol. Microbiol.">
        <title>The Global Catalogue of Microorganisms (GCM) 10K type strain sequencing project: providing services to taxonomists for standard genome sequencing and annotation.</title>
        <authorList>
            <consortium name="The Broad Institute Genomics Platform"/>
            <consortium name="The Broad Institute Genome Sequencing Center for Infectious Disease"/>
            <person name="Wu L."/>
            <person name="Ma J."/>
        </authorList>
    </citation>
    <scope>NUCLEOTIDE SEQUENCE [LARGE SCALE GENOMIC DNA]</scope>
    <source>
        <strain evidence="2">JCM 17939</strain>
    </source>
</reference>
<accession>A0ABP8URD8</accession>